<dbReference type="GO" id="GO:0006270">
    <property type="term" value="P:DNA replication initiation"/>
    <property type="evidence" value="ECO:0007669"/>
    <property type="project" value="InterPro"/>
</dbReference>
<dbReference type="Pfam" id="PF01051">
    <property type="entry name" value="Rep3_N"/>
    <property type="match status" value="1"/>
</dbReference>
<dbReference type="InterPro" id="IPR036388">
    <property type="entry name" value="WH-like_DNA-bd_sf"/>
</dbReference>
<dbReference type="AlphaFoldDB" id="A0A9X2UNP0"/>
<name>A0A9X2UNP0_9BACT</name>
<dbReference type="EMBL" id="JANUBF010000029">
    <property type="protein sequence ID" value="MCS4037907.1"/>
    <property type="molecule type" value="Genomic_DNA"/>
</dbReference>
<dbReference type="GO" id="GO:0003887">
    <property type="term" value="F:DNA-directed DNA polymerase activity"/>
    <property type="evidence" value="ECO:0007669"/>
    <property type="project" value="InterPro"/>
</dbReference>
<dbReference type="RefSeq" id="WP_180984905.1">
    <property type="nucleotide sequence ID" value="NZ_CALTSG010000030.1"/>
</dbReference>
<evidence type="ECO:0000256" key="2">
    <source>
        <dbReference type="SAM" id="MobiDB-lite"/>
    </source>
</evidence>
<evidence type="ECO:0000256" key="1">
    <source>
        <dbReference type="ARBA" id="ARBA00038283"/>
    </source>
</evidence>
<evidence type="ECO:0000259" key="3">
    <source>
        <dbReference type="Pfam" id="PF01051"/>
    </source>
</evidence>
<comment type="similarity">
    <text evidence="1">Belongs to the initiator RepB protein family.</text>
</comment>
<feature type="domain" description="Initiator Rep protein WH1" evidence="3">
    <location>
        <begin position="16"/>
        <end position="160"/>
    </location>
</feature>
<dbReference type="Pfam" id="PF21205">
    <property type="entry name" value="Rep3_C"/>
    <property type="match status" value="1"/>
</dbReference>
<dbReference type="SUPFAM" id="SSF46785">
    <property type="entry name" value="Winged helix' DNA-binding domain"/>
    <property type="match status" value="2"/>
</dbReference>
<protein>
    <submittedName>
        <fullName evidence="4">Plasmid replication initiation protein</fullName>
    </submittedName>
</protein>
<feature type="region of interest" description="Disordered" evidence="2">
    <location>
        <begin position="241"/>
        <end position="261"/>
    </location>
</feature>
<gene>
    <name evidence="4" type="ORF">GGQ01_002996</name>
</gene>
<reference evidence="4" key="1">
    <citation type="submission" date="2022-08" db="EMBL/GenBank/DDBJ databases">
        <title>Genomic Encyclopedia of Type Strains, Phase V (KMG-V): Genome sequencing to study the core and pangenomes of soil and plant-associated prokaryotes.</title>
        <authorList>
            <person name="Whitman W."/>
        </authorList>
    </citation>
    <scope>NUCLEOTIDE SEQUENCE</scope>
    <source>
        <strain evidence="4">SP3012</strain>
    </source>
</reference>
<organism evidence="4 5">
    <name type="scientific">Salinibacter ruber</name>
    <dbReference type="NCBI Taxonomy" id="146919"/>
    <lineage>
        <taxon>Bacteria</taxon>
        <taxon>Pseudomonadati</taxon>
        <taxon>Rhodothermota</taxon>
        <taxon>Rhodothermia</taxon>
        <taxon>Rhodothermales</taxon>
        <taxon>Salinibacteraceae</taxon>
        <taxon>Salinibacter</taxon>
    </lineage>
</organism>
<comment type="caution">
    <text evidence="4">The sequence shown here is derived from an EMBL/GenBank/DDBJ whole genome shotgun (WGS) entry which is preliminary data.</text>
</comment>
<sequence length="324" mass="38517">MNQMKLEFLAEEQEVVKKANQLIRARHEFTMYEQRIFAAMVAKLDRGTDTFPVQEIPIKRICDRSNSSDLYRRIDKITTRLVDQKIVIRTTDKEGKEEFKKVNVFGMCQYKEGEGTLKAQFTEAMRPFLLNLSERFTLYLITIFLRLRSKYSTQLYEILKMREDLRETEMSVEKFRRILGLEDKYRDFYGLKQRVIEQAREELKEKADIYFTYKVRREGRKPVGIIFFIHRNDQVVDELEDSLPVPEPSGGADDKPNLNPKKMFMQDLSQEELSDLSGKQLDEIYQEARNRAKRANQGRSSKMLLKQQTHAYMEKIWEHEEHEG</sequence>
<evidence type="ECO:0000313" key="4">
    <source>
        <dbReference type="EMBL" id="MCS4037907.1"/>
    </source>
</evidence>
<dbReference type="Gene3D" id="1.10.10.10">
    <property type="entry name" value="Winged helix-like DNA-binding domain superfamily/Winged helix DNA-binding domain"/>
    <property type="match status" value="2"/>
</dbReference>
<evidence type="ECO:0000313" key="5">
    <source>
        <dbReference type="Proteomes" id="UP001155040"/>
    </source>
</evidence>
<dbReference type="Proteomes" id="UP001155040">
    <property type="component" value="Unassembled WGS sequence"/>
</dbReference>
<accession>A0A9X2UNP0</accession>
<proteinExistence type="inferred from homology"/>
<dbReference type="InterPro" id="IPR000525">
    <property type="entry name" value="Initiator_Rep_WH1"/>
</dbReference>
<dbReference type="InterPro" id="IPR036390">
    <property type="entry name" value="WH_DNA-bd_sf"/>
</dbReference>